<gene>
    <name evidence="3" type="primary">rnk</name>
    <name evidence="3" type="ORF">MWN34_00065</name>
</gene>
<dbReference type="GO" id="GO:0016301">
    <property type="term" value="F:kinase activity"/>
    <property type="evidence" value="ECO:0007669"/>
    <property type="project" value="UniProtKB-KW"/>
</dbReference>
<proteinExistence type="predicted"/>
<dbReference type="Proteomes" id="UP001203284">
    <property type="component" value="Unassembled WGS sequence"/>
</dbReference>
<evidence type="ECO:0000259" key="2">
    <source>
        <dbReference type="Pfam" id="PF14760"/>
    </source>
</evidence>
<dbReference type="Pfam" id="PF01272">
    <property type="entry name" value="GreA_GreB"/>
    <property type="match status" value="1"/>
</dbReference>
<dbReference type="EMBL" id="JALKCH010000001">
    <property type="protein sequence ID" value="MCK0195302.1"/>
    <property type="molecule type" value="Genomic_DNA"/>
</dbReference>
<dbReference type="SUPFAM" id="SSF54534">
    <property type="entry name" value="FKBP-like"/>
    <property type="match status" value="1"/>
</dbReference>
<evidence type="ECO:0000259" key="1">
    <source>
        <dbReference type="Pfam" id="PF01272"/>
    </source>
</evidence>
<name>A0ABT0D647_9HYPH</name>
<dbReference type="NCBIfam" id="NF004396">
    <property type="entry name" value="PRK05753.1"/>
    <property type="match status" value="1"/>
</dbReference>
<organism evidence="3 4">
    <name type="scientific">Ancylobacter crimeensis</name>
    <dbReference type="NCBI Taxonomy" id="2579147"/>
    <lineage>
        <taxon>Bacteria</taxon>
        <taxon>Pseudomonadati</taxon>
        <taxon>Pseudomonadota</taxon>
        <taxon>Alphaproteobacteria</taxon>
        <taxon>Hyphomicrobiales</taxon>
        <taxon>Xanthobacteraceae</taxon>
        <taxon>Ancylobacter</taxon>
    </lineage>
</organism>
<dbReference type="Gene3D" id="3.10.50.30">
    <property type="entry name" value="Transcription elongation factor, GreA/GreB, C-terminal domain"/>
    <property type="match status" value="1"/>
</dbReference>
<evidence type="ECO:0000313" key="3">
    <source>
        <dbReference type="EMBL" id="MCK0195302.1"/>
    </source>
</evidence>
<dbReference type="Gene3D" id="1.10.286.20">
    <property type="match status" value="1"/>
</dbReference>
<dbReference type="RefSeq" id="WP_247025594.1">
    <property type="nucleotide sequence ID" value="NZ_JALKCH010000001.1"/>
</dbReference>
<dbReference type="InterPro" id="IPR029462">
    <property type="entry name" value="Rnk_N"/>
</dbReference>
<keyword evidence="4" id="KW-1185">Reference proteome</keyword>
<feature type="domain" description="Regulator of nucleoside diphosphate kinase N-terminal" evidence="2">
    <location>
        <begin position="8"/>
        <end position="48"/>
    </location>
</feature>
<dbReference type="PANTHER" id="PTHR30437">
    <property type="entry name" value="TRANSCRIPTION ELONGATION FACTOR GREA"/>
    <property type="match status" value="1"/>
</dbReference>
<dbReference type="Pfam" id="PF14760">
    <property type="entry name" value="Rnk_N"/>
    <property type="match status" value="1"/>
</dbReference>
<evidence type="ECO:0000313" key="4">
    <source>
        <dbReference type="Proteomes" id="UP001203284"/>
    </source>
</evidence>
<accession>A0ABT0D647</accession>
<keyword evidence="3" id="KW-0418">Kinase</keyword>
<dbReference type="PANTHER" id="PTHR30437:SF5">
    <property type="entry name" value="REGULATOR OF NUCLEOSIDE DIPHOSPHATE KINASE"/>
    <property type="match status" value="1"/>
</dbReference>
<feature type="domain" description="Transcription elongation factor GreA/GreB C-terminal" evidence="1">
    <location>
        <begin position="55"/>
        <end position="127"/>
    </location>
</feature>
<comment type="caution">
    <text evidence="3">The sequence shown here is derived from an EMBL/GenBank/DDBJ whole genome shotgun (WGS) entry which is preliminary data.</text>
</comment>
<protein>
    <submittedName>
        <fullName evidence="3">Nucleoside diphosphate kinase regulator</fullName>
    </submittedName>
</protein>
<keyword evidence="3" id="KW-0808">Transferase</keyword>
<dbReference type="InterPro" id="IPR036953">
    <property type="entry name" value="GreA/GreB_C_sf"/>
</dbReference>
<sequence length="151" mass="16118">MALARRKPAIAITRHDHEMLSRLADSYAARDAELADELYTELDRARIVGDGSARNVVRIGSALRFTSDAGEDRVVKLVLPGEADISAGKVSVMTPIGIALIGLSAGQSMDWTARDGRRHKLTVVSVEAPDVVVEPAARPMAVTGEQQASQS</sequence>
<dbReference type="InterPro" id="IPR023459">
    <property type="entry name" value="Tscrpt_elong_fac_GreA/B_fam"/>
</dbReference>
<reference evidence="3 4" key="1">
    <citation type="submission" date="2022-04" db="EMBL/GenBank/DDBJ databases">
        <authorList>
            <person name="Grouzdev D.S."/>
            <person name="Pantiukh K.S."/>
            <person name="Krutkina M.S."/>
        </authorList>
    </citation>
    <scope>NUCLEOTIDE SEQUENCE [LARGE SCALE GENOMIC DNA]</scope>
    <source>
        <strain evidence="3 4">6x-1</strain>
    </source>
</reference>
<dbReference type="InterPro" id="IPR001437">
    <property type="entry name" value="Tscrpt_elong_fac_GreA/B_C"/>
</dbReference>